<keyword evidence="2" id="KW-1185">Reference proteome</keyword>
<name>A0A6N7W5R1_9ACTO</name>
<sequence>MSYSSKTRVLHLNNVADTGRNLVSYARSTGRAWALRLIPHGSLASPGQWIARGNDLVDWHMNTIRPDVLDIHYAPNGYYGWGCKEPYVLHVHGSDLRVDLHKPGIGILARQSIERADAVVAATPDLLPRLKEVRKDAVYIPNALPVELLHRTPVQPVQGRVVFNARWDHSKGGLKMVEAARALVKSGVDVHGVDWGDLAPAARDAGVILAPRMSKKDYQLFISMGHVVVGQFLVDALSISDLETLALGRPLVARYPGSDAPVEICEVEEIAERVLELMPVAENPAAEQKRRQWVLEHHHPEVTTAMLEALYATIY</sequence>
<proteinExistence type="predicted"/>
<dbReference type="GO" id="GO:0016740">
    <property type="term" value="F:transferase activity"/>
    <property type="evidence" value="ECO:0007669"/>
    <property type="project" value="UniProtKB-KW"/>
</dbReference>
<dbReference type="SUPFAM" id="SSF53756">
    <property type="entry name" value="UDP-Glycosyltransferase/glycogen phosphorylase"/>
    <property type="match status" value="1"/>
</dbReference>
<accession>A0A6N7W5R1</accession>
<dbReference type="Proteomes" id="UP000470875">
    <property type="component" value="Unassembled WGS sequence"/>
</dbReference>
<dbReference type="RefSeq" id="WP_154542882.1">
    <property type="nucleotide sequence ID" value="NZ_VULO01000001.1"/>
</dbReference>
<reference evidence="1 2" key="1">
    <citation type="submission" date="2019-08" db="EMBL/GenBank/DDBJ databases">
        <title>In-depth cultivation of the pig gut microbiome towards novel bacterial diversity and tailored functional studies.</title>
        <authorList>
            <person name="Wylensek D."/>
            <person name="Hitch T.C.A."/>
            <person name="Clavel T."/>
        </authorList>
    </citation>
    <scope>NUCLEOTIDE SEQUENCE [LARGE SCALE GENOMIC DNA]</scope>
    <source>
        <strain evidence="1 2">WB03_NA08</strain>
    </source>
</reference>
<evidence type="ECO:0000313" key="2">
    <source>
        <dbReference type="Proteomes" id="UP000470875"/>
    </source>
</evidence>
<evidence type="ECO:0000313" key="1">
    <source>
        <dbReference type="EMBL" id="MSS83468.1"/>
    </source>
</evidence>
<dbReference type="EMBL" id="VULO01000001">
    <property type="protein sequence ID" value="MSS83468.1"/>
    <property type="molecule type" value="Genomic_DNA"/>
</dbReference>
<comment type="caution">
    <text evidence="1">The sequence shown here is derived from an EMBL/GenBank/DDBJ whole genome shotgun (WGS) entry which is preliminary data.</text>
</comment>
<keyword evidence="1" id="KW-0808">Transferase</keyword>
<dbReference type="AlphaFoldDB" id="A0A6N7W5R1"/>
<gene>
    <name evidence="1" type="ORF">FYJ24_01540</name>
</gene>
<organism evidence="1 2">
    <name type="scientific">Scrofimicrobium canadense</name>
    <dbReference type="NCBI Taxonomy" id="2652290"/>
    <lineage>
        <taxon>Bacteria</taxon>
        <taxon>Bacillati</taxon>
        <taxon>Actinomycetota</taxon>
        <taxon>Actinomycetes</taxon>
        <taxon>Actinomycetales</taxon>
        <taxon>Actinomycetaceae</taxon>
        <taxon>Scrofimicrobium</taxon>
    </lineage>
</organism>
<protein>
    <submittedName>
        <fullName evidence="1">Glycosyltransferase family 4 protein</fullName>
    </submittedName>
</protein>
<dbReference type="Gene3D" id="3.40.50.2000">
    <property type="entry name" value="Glycogen Phosphorylase B"/>
    <property type="match status" value="1"/>
</dbReference>